<dbReference type="EMBL" id="CM023483">
    <property type="protein sequence ID" value="KAH6935364.1"/>
    <property type="molecule type" value="Genomic_DNA"/>
</dbReference>
<accession>A0ACB7SRR0</accession>
<organism evidence="1 2">
    <name type="scientific">Hyalomma asiaticum</name>
    <name type="common">Tick</name>
    <dbReference type="NCBI Taxonomy" id="266040"/>
    <lineage>
        <taxon>Eukaryota</taxon>
        <taxon>Metazoa</taxon>
        <taxon>Ecdysozoa</taxon>
        <taxon>Arthropoda</taxon>
        <taxon>Chelicerata</taxon>
        <taxon>Arachnida</taxon>
        <taxon>Acari</taxon>
        <taxon>Parasitiformes</taxon>
        <taxon>Ixodida</taxon>
        <taxon>Ixodoidea</taxon>
        <taxon>Ixodidae</taxon>
        <taxon>Hyalomminae</taxon>
        <taxon>Hyalomma</taxon>
    </lineage>
</organism>
<keyword evidence="2" id="KW-1185">Reference proteome</keyword>
<dbReference type="Proteomes" id="UP000821845">
    <property type="component" value="Chromosome 3"/>
</dbReference>
<evidence type="ECO:0000313" key="2">
    <source>
        <dbReference type="Proteomes" id="UP000821845"/>
    </source>
</evidence>
<gene>
    <name evidence="1" type="ORF">HPB50_005349</name>
</gene>
<proteinExistence type="predicted"/>
<comment type="caution">
    <text evidence="1">The sequence shown here is derived from an EMBL/GenBank/DDBJ whole genome shotgun (WGS) entry which is preliminary data.</text>
</comment>
<evidence type="ECO:0000313" key="1">
    <source>
        <dbReference type="EMBL" id="KAH6935364.1"/>
    </source>
</evidence>
<reference evidence="1" key="1">
    <citation type="submission" date="2020-05" db="EMBL/GenBank/DDBJ databases">
        <title>Large-scale comparative analyses of tick genomes elucidate their genetic diversity and vector capacities.</title>
        <authorList>
            <person name="Jia N."/>
            <person name="Wang J."/>
            <person name="Shi W."/>
            <person name="Du L."/>
            <person name="Sun Y."/>
            <person name="Zhan W."/>
            <person name="Jiang J."/>
            <person name="Wang Q."/>
            <person name="Zhang B."/>
            <person name="Ji P."/>
            <person name="Sakyi L.B."/>
            <person name="Cui X."/>
            <person name="Yuan T."/>
            <person name="Jiang B."/>
            <person name="Yang W."/>
            <person name="Lam T.T.-Y."/>
            <person name="Chang Q."/>
            <person name="Ding S."/>
            <person name="Wang X."/>
            <person name="Zhu J."/>
            <person name="Ruan X."/>
            <person name="Zhao L."/>
            <person name="Wei J."/>
            <person name="Que T."/>
            <person name="Du C."/>
            <person name="Cheng J."/>
            <person name="Dai P."/>
            <person name="Han X."/>
            <person name="Huang E."/>
            <person name="Gao Y."/>
            <person name="Liu J."/>
            <person name="Shao H."/>
            <person name="Ye R."/>
            <person name="Li L."/>
            <person name="Wei W."/>
            <person name="Wang X."/>
            <person name="Wang C."/>
            <person name="Yang T."/>
            <person name="Huo Q."/>
            <person name="Li W."/>
            <person name="Guo W."/>
            <person name="Chen H."/>
            <person name="Zhou L."/>
            <person name="Ni X."/>
            <person name="Tian J."/>
            <person name="Zhou Y."/>
            <person name="Sheng Y."/>
            <person name="Liu T."/>
            <person name="Pan Y."/>
            <person name="Xia L."/>
            <person name="Li J."/>
            <person name="Zhao F."/>
            <person name="Cao W."/>
        </authorList>
    </citation>
    <scope>NUCLEOTIDE SEQUENCE</scope>
    <source>
        <strain evidence="1">Hyas-2018</strain>
    </source>
</reference>
<protein>
    <submittedName>
        <fullName evidence="1">Uncharacterized protein</fullName>
    </submittedName>
</protein>
<name>A0ACB7SRR0_HYAAI</name>
<sequence>MPMWSPSNIRALETTNVMPSHSGIVEDSLAVYRWVKQSVPKLRIIVGGRSLGTGIVMQLAEVFTETNGNPSGVVLEAPFNSLVEAAMRWPSGLPFRYLPLFRRLALPLQNQDTNFESEQKAGKLSALALVMHSKDDFFIPCDLDQKVLSRTRAERPPKLPPPVFHEVHNSVGPGHQRIHKDPRFLSVVSAFICSVV</sequence>